<evidence type="ECO:0000256" key="3">
    <source>
        <dbReference type="ARBA" id="ARBA00022801"/>
    </source>
</evidence>
<dbReference type="EMBL" id="JAENII010000002">
    <property type="protein sequence ID" value="MBK1825869.1"/>
    <property type="molecule type" value="Genomic_DNA"/>
</dbReference>
<comment type="caution">
    <text evidence="7">The sequence shown here is derived from an EMBL/GenBank/DDBJ whole genome shotgun (WGS) entry which is preliminary data.</text>
</comment>
<dbReference type="AlphaFoldDB" id="A0A934R5W1"/>
<comment type="similarity">
    <text evidence="1">Belongs to the sulfatase family.</text>
</comment>
<gene>
    <name evidence="7" type="ORF">JIN81_02470</name>
</gene>
<dbReference type="GO" id="GO:0004065">
    <property type="term" value="F:arylsulfatase activity"/>
    <property type="evidence" value="ECO:0007669"/>
    <property type="project" value="TreeGrafter"/>
</dbReference>
<evidence type="ECO:0000313" key="7">
    <source>
        <dbReference type="EMBL" id="MBK1825869.1"/>
    </source>
</evidence>
<keyword evidence="8" id="KW-1185">Reference proteome</keyword>
<dbReference type="CDD" id="cd16143">
    <property type="entry name" value="ARS_like"/>
    <property type="match status" value="1"/>
</dbReference>
<organism evidence="7 8">
    <name type="scientific">Haloferula rosea</name>
    <dbReference type="NCBI Taxonomy" id="490093"/>
    <lineage>
        <taxon>Bacteria</taxon>
        <taxon>Pseudomonadati</taxon>
        <taxon>Verrucomicrobiota</taxon>
        <taxon>Verrucomicrobiia</taxon>
        <taxon>Verrucomicrobiales</taxon>
        <taxon>Verrucomicrobiaceae</taxon>
        <taxon>Haloferula</taxon>
    </lineage>
</organism>
<keyword evidence="2" id="KW-0479">Metal-binding</keyword>
<feature type="chain" id="PRO_5037878400" evidence="5">
    <location>
        <begin position="25"/>
        <end position="483"/>
    </location>
</feature>
<dbReference type="Gene3D" id="3.30.1120.10">
    <property type="match status" value="1"/>
</dbReference>
<dbReference type="InterPro" id="IPR024607">
    <property type="entry name" value="Sulfatase_CS"/>
</dbReference>
<reference evidence="7" key="1">
    <citation type="submission" date="2021-01" db="EMBL/GenBank/DDBJ databases">
        <title>Modified the classification status of verrucomicrobia.</title>
        <authorList>
            <person name="Feng X."/>
        </authorList>
    </citation>
    <scope>NUCLEOTIDE SEQUENCE</scope>
    <source>
        <strain evidence="7">KCTC 22201</strain>
    </source>
</reference>
<evidence type="ECO:0000256" key="2">
    <source>
        <dbReference type="ARBA" id="ARBA00022723"/>
    </source>
</evidence>
<evidence type="ECO:0000259" key="6">
    <source>
        <dbReference type="Pfam" id="PF00884"/>
    </source>
</evidence>
<name>A0A934R5W1_9BACT</name>
<dbReference type="InterPro" id="IPR050738">
    <property type="entry name" value="Sulfatase"/>
</dbReference>
<dbReference type="InterPro" id="IPR000917">
    <property type="entry name" value="Sulfatase_N"/>
</dbReference>
<dbReference type="SUPFAM" id="SSF53649">
    <property type="entry name" value="Alkaline phosphatase-like"/>
    <property type="match status" value="1"/>
</dbReference>
<keyword evidence="4" id="KW-0106">Calcium</keyword>
<feature type="signal peptide" evidence="5">
    <location>
        <begin position="1"/>
        <end position="24"/>
    </location>
</feature>
<accession>A0A934R5W1</accession>
<dbReference type="PROSITE" id="PS00149">
    <property type="entry name" value="SULFATASE_2"/>
    <property type="match status" value="1"/>
</dbReference>
<dbReference type="Gene3D" id="3.40.720.10">
    <property type="entry name" value="Alkaline Phosphatase, subunit A"/>
    <property type="match status" value="1"/>
</dbReference>
<feature type="domain" description="Sulfatase N-terminal" evidence="6">
    <location>
        <begin position="27"/>
        <end position="367"/>
    </location>
</feature>
<evidence type="ECO:0000256" key="5">
    <source>
        <dbReference type="SAM" id="SignalP"/>
    </source>
</evidence>
<evidence type="ECO:0000256" key="1">
    <source>
        <dbReference type="ARBA" id="ARBA00008779"/>
    </source>
</evidence>
<dbReference type="Proteomes" id="UP000658278">
    <property type="component" value="Unassembled WGS sequence"/>
</dbReference>
<dbReference type="GO" id="GO:0046872">
    <property type="term" value="F:metal ion binding"/>
    <property type="evidence" value="ECO:0007669"/>
    <property type="project" value="UniProtKB-KW"/>
</dbReference>
<dbReference type="PANTHER" id="PTHR42693">
    <property type="entry name" value="ARYLSULFATASE FAMILY MEMBER"/>
    <property type="match status" value="1"/>
</dbReference>
<dbReference type="Pfam" id="PF00884">
    <property type="entry name" value="Sulfatase"/>
    <property type="match status" value="1"/>
</dbReference>
<sequence>MNFFVPQALRLLVLIFLAESTVTARSPNIIVILADDMGYGDVGCYNPRSKIPTPHIDRLAKEGMRFTDAHAAGPLCHPSRYGLMTGRYPFRTDVTRWPKHALIETGQMTLASLLKEHGYHTSMVGKWHLGFEEQGYDRPLPGGPVDCGFDEFFGLRASTDIPPYFFIRNDRPVAPPTDDIRASRSKDWSPIQGKFWREGGCAPGLDLSTVLTTLTDNACSIISRHAASEPPERKPLFLYLALTGPHTPWLPDEQFIGSSGAGLYGDFVAMVDHEVGRVFDALHKADMVDDSLILFTSDNGPVWYEKDVDKFDHDAVGGLRGMKGDAWEGGHRVPFLVRWPGAVNPNSQCSQTIGFTDLLATFSDILGLSLPDEAGPDSFSFLPLLDGSQDANQSVRPALVMKAARKDTMIIRSGRWKFISKAGSGGFSEDPPKALDEPEEQLYDMIKDSSEQVNQVTAHPELVSRLRKELQRIVNTPSHRKSP</sequence>
<dbReference type="RefSeq" id="WP_200275974.1">
    <property type="nucleotide sequence ID" value="NZ_JAENII010000002.1"/>
</dbReference>
<dbReference type="InterPro" id="IPR017850">
    <property type="entry name" value="Alkaline_phosphatase_core_sf"/>
</dbReference>
<protein>
    <submittedName>
        <fullName evidence="7">Arylsulfatase</fullName>
    </submittedName>
</protein>
<dbReference type="PANTHER" id="PTHR42693:SF53">
    <property type="entry name" value="ENDO-4-O-SULFATASE"/>
    <property type="match status" value="1"/>
</dbReference>
<keyword evidence="3" id="KW-0378">Hydrolase</keyword>
<evidence type="ECO:0000256" key="4">
    <source>
        <dbReference type="ARBA" id="ARBA00022837"/>
    </source>
</evidence>
<proteinExistence type="inferred from homology"/>
<evidence type="ECO:0000313" key="8">
    <source>
        <dbReference type="Proteomes" id="UP000658278"/>
    </source>
</evidence>
<keyword evidence="5" id="KW-0732">Signal</keyword>